<dbReference type="EMBL" id="VIWT01000001">
    <property type="protein sequence ID" value="TWG00815.1"/>
    <property type="molecule type" value="Genomic_DNA"/>
</dbReference>
<reference evidence="1 2" key="1">
    <citation type="submission" date="2019-06" db="EMBL/GenBank/DDBJ databases">
        <title>Sequencing the genomes of 1000 actinobacteria strains.</title>
        <authorList>
            <person name="Klenk H.-P."/>
        </authorList>
    </citation>
    <scope>NUCLEOTIDE SEQUENCE [LARGE SCALE GENOMIC DNA]</scope>
    <source>
        <strain evidence="1 2">DSM 44826</strain>
    </source>
</reference>
<proteinExistence type="predicted"/>
<name>A0A561UN74_9ACTN</name>
<organism evidence="1 2">
    <name type="scientific">Kitasatospora viridis</name>
    <dbReference type="NCBI Taxonomy" id="281105"/>
    <lineage>
        <taxon>Bacteria</taxon>
        <taxon>Bacillati</taxon>
        <taxon>Actinomycetota</taxon>
        <taxon>Actinomycetes</taxon>
        <taxon>Kitasatosporales</taxon>
        <taxon>Streptomycetaceae</taxon>
        <taxon>Kitasatospora</taxon>
    </lineage>
</organism>
<keyword evidence="2" id="KW-1185">Reference proteome</keyword>
<dbReference type="OrthoDB" id="7619731at2"/>
<protein>
    <submittedName>
        <fullName evidence="1">Uncharacterized protein DUF2785</fullName>
    </submittedName>
</protein>
<dbReference type="AlphaFoldDB" id="A0A561UN74"/>
<sequence>MPHFTAPDFPFPSDVPVVGLAEQLSEMLASPDPVVRDDHAYTALARWTREGHLDELLVPLGDAAVDRLTHPEVQARSFAPLVLRCVLARDLVDAQTAERWYAAFADWYPAEPDTRGWDDRLGWLHAVAHGADAAAAFARALPHRAPDLLQLCARRFTADTPHRYQQLEDARLARALTALLATPGLTEPAATAWLDVPATALADGGPGPVPPWACNTFATLQALHLHLARGLAEGGVPPHAGAVGEGVLGILRLPFPWLG</sequence>
<dbReference type="RefSeq" id="WP_145906858.1">
    <property type="nucleotide sequence ID" value="NZ_BAAAMZ010000003.1"/>
</dbReference>
<dbReference type="InterPro" id="IPR021247">
    <property type="entry name" value="DUF2785"/>
</dbReference>
<evidence type="ECO:0000313" key="1">
    <source>
        <dbReference type="EMBL" id="TWG00815.1"/>
    </source>
</evidence>
<gene>
    <name evidence="1" type="ORF">FHX73_114695</name>
</gene>
<accession>A0A561UN74</accession>
<evidence type="ECO:0000313" key="2">
    <source>
        <dbReference type="Proteomes" id="UP000317940"/>
    </source>
</evidence>
<comment type="caution">
    <text evidence="1">The sequence shown here is derived from an EMBL/GenBank/DDBJ whole genome shotgun (WGS) entry which is preliminary data.</text>
</comment>
<dbReference type="Pfam" id="PF10978">
    <property type="entry name" value="DUF2785"/>
    <property type="match status" value="1"/>
</dbReference>
<dbReference type="Proteomes" id="UP000317940">
    <property type="component" value="Unassembled WGS sequence"/>
</dbReference>